<feature type="transmembrane region" description="Helical" evidence="1">
    <location>
        <begin position="12"/>
        <end position="31"/>
    </location>
</feature>
<evidence type="ECO:0000313" key="2">
    <source>
        <dbReference type="EMBL" id="AHZ10045.1"/>
    </source>
</evidence>
<keyword evidence="1" id="KW-0812">Transmembrane</keyword>
<reference evidence="3" key="1">
    <citation type="submission" date="2014-09" db="EMBL/GenBank/DDBJ databases">
        <authorList>
            <person name="Sauder A.B."/>
            <person name="McKenzie Q.R."/>
            <person name="Temple L.M."/>
            <person name="Alexis B.K."/>
            <person name="Al-Atrache Z."/>
            <person name="Lewis L.O."/>
            <person name="Loesser-Casey K.E."/>
            <person name="Mitchell K.J."/>
        </authorList>
    </citation>
    <scope>NUCLEOTIDE SEQUENCE [LARGE SCALE GENOMIC DNA]</scope>
</reference>
<evidence type="ECO:0000313" key="3">
    <source>
        <dbReference type="Proteomes" id="UP000026900"/>
    </source>
</evidence>
<protein>
    <submittedName>
        <fullName evidence="2">Uncharacterized protein</fullName>
    </submittedName>
</protein>
<sequence length="92" mass="10468">MSQLSTVDAVMLFFLTWAQGLAYIVCAFMLCKGLYTTIQKLCEKRSLISRAGWCILLIVIPALLGSTLWLWWEFLGMSAADMIQLYQNHKTS</sequence>
<dbReference type="EMBL" id="KJ489399">
    <property type="protein sequence ID" value="AHZ10045.1"/>
    <property type="molecule type" value="Genomic_DNA"/>
</dbReference>
<keyword evidence="1" id="KW-1133">Transmembrane helix</keyword>
<proteinExistence type="predicted"/>
<organism evidence="2 3">
    <name type="scientific">Bacillus phage Hakuna</name>
    <dbReference type="NCBI Taxonomy" id="1486659"/>
    <lineage>
        <taxon>Viruses</taxon>
        <taxon>Duplodnaviria</taxon>
        <taxon>Heunggongvirae</taxon>
        <taxon>Uroviricota</taxon>
        <taxon>Caudoviricetes</taxon>
        <taxon>Herelleviridae</taxon>
        <taxon>Bastillevirinae</taxon>
        <taxon>Wphvirus</taxon>
        <taxon>Wphvirus hakuna</taxon>
    </lineage>
</organism>
<dbReference type="GeneID" id="19526027"/>
<accession>A0A024B0P7</accession>
<evidence type="ECO:0000256" key="1">
    <source>
        <dbReference type="SAM" id="Phobius"/>
    </source>
</evidence>
<feature type="transmembrane region" description="Helical" evidence="1">
    <location>
        <begin position="51"/>
        <end position="72"/>
    </location>
</feature>
<keyword evidence="3" id="KW-1185">Reference proteome</keyword>
<dbReference type="KEGG" id="vg:19526027"/>
<dbReference type="RefSeq" id="YP_009036476.1">
    <property type="nucleotide sequence ID" value="NC_024213.1"/>
</dbReference>
<name>A0A024B0P7_9CAUD</name>
<keyword evidence="1" id="KW-0472">Membrane</keyword>
<dbReference type="Proteomes" id="UP000026900">
    <property type="component" value="Segment"/>
</dbReference>